<dbReference type="InterPro" id="IPR035965">
    <property type="entry name" value="PAS-like_dom_sf"/>
</dbReference>
<dbReference type="SUPFAM" id="SSF55785">
    <property type="entry name" value="PYP-like sensor domain (PAS domain)"/>
    <property type="match status" value="1"/>
</dbReference>
<reference evidence="4" key="1">
    <citation type="journal article" date="2019" name="Int. J. Syst. Evol. Microbiol.">
        <title>The Global Catalogue of Microorganisms (GCM) 10K type strain sequencing project: providing services to taxonomists for standard genome sequencing and annotation.</title>
        <authorList>
            <consortium name="The Broad Institute Genomics Platform"/>
            <consortium name="The Broad Institute Genome Sequencing Center for Infectious Disease"/>
            <person name="Wu L."/>
            <person name="Ma J."/>
        </authorList>
    </citation>
    <scope>NUCLEOTIDE SEQUENCE [LARGE SCALE GENOMIC DNA]</scope>
    <source>
        <strain evidence="4">CCUG 66188</strain>
    </source>
</reference>
<dbReference type="Proteomes" id="UP001596353">
    <property type="component" value="Unassembled WGS sequence"/>
</dbReference>
<keyword evidence="1" id="KW-0472">Membrane</keyword>
<accession>A0ABW2B909</accession>
<dbReference type="EMBL" id="JBHSWG010000003">
    <property type="protein sequence ID" value="MFC6761682.1"/>
    <property type="molecule type" value="Genomic_DNA"/>
</dbReference>
<keyword evidence="1" id="KW-0812">Transmembrane</keyword>
<comment type="caution">
    <text evidence="3">The sequence shown here is derived from an EMBL/GenBank/DDBJ whole genome shotgun (WGS) entry which is preliminary data.</text>
</comment>
<dbReference type="Gene3D" id="6.10.340.10">
    <property type="match status" value="1"/>
</dbReference>
<dbReference type="SUPFAM" id="SSF158472">
    <property type="entry name" value="HAMP domain-like"/>
    <property type="match status" value="1"/>
</dbReference>
<dbReference type="CDD" id="cd06225">
    <property type="entry name" value="HAMP"/>
    <property type="match status" value="1"/>
</dbReference>
<protein>
    <submittedName>
        <fullName evidence="3">HAMP domain-containing protein</fullName>
    </submittedName>
</protein>
<feature type="transmembrane region" description="Helical" evidence="1">
    <location>
        <begin position="15"/>
        <end position="37"/>
    </location>
</feature>
<name>A0ABW2B909_9RHOB</name>
<dbReference type="InterPro" id="IPR003660">
    <property type="entry name" value="HAMP_dom"/>
</dbReference>
<organism evidence="3 4">
    <name type="scientific">Sulfitobacter porphyrae</name>
    <dbReference type="NCBI Taxonomy" id="1246864"/>
    <lineage>
        <taxon>Bacteria</taxon>
        <taxon>Pseudomonadati</taxon>
        <taxon>Pseudomonadota</taxon>
        <taxon>Alphaproteobacteria</taxon>
        <taxon>Rhodobacterales</taxon>
        <taxon>Roseobacteraceae</taxon>
        <taxon>Sulfitobacter</taxon>
    </lineage>
</organism>
<evidence type="ECO:0000256" key="1">
    <source>
        <dbReference type="SAM" id="Phobius"/>
    </source>
</evidence>
<keyword evidence="1" id="KW-1133">Transmembrane helix</keyword>
<gene>
    <name evidence="3" type="ORF">ACFQFQ_22960</name>
</gene>
<dbReference type="SMART" id="SM00304">
    <property type="entry name" value="HAMP"/>
    <property type="match status" value="1"/>
</dbReference>
<dbReference type="PROSITE" id="PS50885">
    <property type="entry name" value="HAMP"/>
    <property type="match status" value="1"/>
</dbReference>
<dbReference type="Pfam" id="PF00672">
    <property type="entry name" value="HAMP"/>
    <property type="match status" value="1"/>
</dbReference>
<evidence type="ECO:0000313" key="4">
    <source>
        <dbReference type="Proteomes" id="UP001596353"/>
    </source>
</evidence>
<proteinExistence type="predicted"/>
<evidence type="ECO:0000313" key="3">
    <source>
        <dbReference type="EMBL" id="MFC6761682.1"/>
    </source>
</evidence>
<feature type="domain" description="HAMP" evidence="2">
    <location>
        <begin position="309"/>
        <end position="363"/>
    </location>
</feature>
<keyword evidence="4" id="KW-1185">Reference proteome</keyword>
<evidence type="ECO:0000259" key="2">
    <source>
        <dbReference type="PROSITE" id="PS50885"/>
    </source>
</evidence>
<sequence length="448" mass="50646">MTGAGLSRLSIRTRLLGAIGLLSVVAAAIGIIAFYTLERADRQIELLHSVTLSEVSRALELSQNAATLSKSAPFLLSLNPPFGIATETDEIYAAITRLEAMAEGDAELSLSVARMRAAVDDLVEIIPQRNQIRQDIAGIDAALEVLLRRYRQWITTREATTYQRQAWAALQQLAMEAVGTARANTLTSIWEFRLGYRKIRADILAVATPQIADNVQEIDRTISRDDTLFNLVYRSLAISLDAENALFRIRTEAERINLLAAQKVTAARERLELSQADTRARLALAQWVMLVLMAVSVGVAVVSAVFVSRYVVMNLHRIAQAMRRLAAGDRATRLERRLESDDEIGQLFSAFRIFRSNALRLDRNSRLIRRQNTLFSRVFENITDGVVITAASGRILAQNQRIRALLRLPEGRGQWKRWKICWRNRLLSCARRRSRRRVIWNMKVRRVT</sequence>
<feature type="transmembrane region" description="Helical" evidence="1">
    <location>
        <begin position="287"/>
        <end position="312"/>
    </location>
</feature>